<dbReference type="AlphaFoldDB" id="A0A0Q9YCP2"/>
<name>A0A0Q9YCP2_9GAMM</name>
<feature type="region of interest" description="Disordered" evidence="1">
    <location>
        <begin position="207"/>
        <end position="245"/>
    </location>
</feature>
<accession>A0A0Q9YCP2</accession>
<proteinExistence type="predicted"/>
<sequence>MLKSVVKTEDPTEDLSSPLSRLALQDGSEIVYQVDSLVAFEVERKTDFALKNYVQDATEYLLLTTLPTVDALNELSRLPPSMQDRIFKTLQQVYSHVTERVPSENTEHYFCHVAATVYYEEHTKIDIKGRQHYKKASSLTKMLETTIEEINKLMKNKLMSPEQVELLQQYHHLFSAHNNACHRALQLIADYKKSHLTIHQNHEVDSYKPVPLSPGKKARVQSIHPETSPVRPGKLTPKKLSKADKDSIDRLRSGVRLDFGDTEDLSSSEEEVVPSRTKKVLPIGTKKKRKLWNGSDDGSSDDDFLWQQGNKGMTLYFDAIASKDSKIPMEEKSDISADDSFDFDSDSDWEKDPESADSDAENNPAIALTLERKHKC</sequence>
<dbReference type="Proteomes" id="UP000051494">
    <property type="component" value="Unassembled WGS sequence"/>
</dbReference>
<reference evidence="2" key="1">
    <citation type="submission" date="2015-09" db="EMBL/GenBank/DDBJ databases">
        <title>Draft Genome Sequences of Two Novel Amoeba-resistant Intranuclear Bacteria, Candidatus Berkiella cookevillensis and Candidatus Berkiella aquae.</title>
        <authorList>
            <person name="Mehari Y.T."/>
            <person name="Arivett B.A."/>
            <person name="Farone A.L."/>
            <person name="Gunderson J.H."/>
            <person name="Farone M.B."/>
        </authorList>
    </citation>
    <scope>NUCLEOTIDE SEQUENCE [LARGE SCALE GENOMIC DNA]</scope>
    <source>
        <strain evidence="2">CC99</strain>
    </source>
</reference>
<reference evidence="3" key="2">
    <citation type="journal article" date="2016" name="Genome Announc.">
        <title>Draft Genome Sequences of Two Novel Amoeba-Resistant Intranuclear Bacteria, 'Candidatus Berkiella cookevillensis' and 'Candidatus Berkiella aquae'.</title>
        <authorList>
            <person name="Mehari Y.T."/>
            <person name="Arivett B.A."/>
            <person name="Farone A.L."/>
            <person name="Gunderson J.H."/>
            <person name="Farone M.B."/>
        </authorList>
    </citation>
    <scope>NUCLEOTIDE SEQUENCE</scope>
    <source>
        <strain evidence="3">CC99</strain>
    </source>
</reference>
<keyword evidence="4" id="KW-1185">Reference proteome</keyword>
<feature type="compositionally biased region" description="Acidic residues" evidence="1">
    <location>
        <begin position="336"/>
        <end position="347"/>
    </location>
</feature>
<evidence type="ECO:0000313" key="3">
    <source>
        <dbReference type="EMBL" id="MCS5707377.1"/>
    </source>
</evidence>
<dbReference type="EMBL" id="LKHV01000014">
    <property type="protein sequence ID" value="KRG17577.1"/>
    <property type="molecule type" value="Genomic_DNA"/>
</dbReference>
<protein>
    <submittedName>
        <fullName evidence="2">Uncharacterized protein</fullName>
    </submittedName>
</protein>
<dbReference type="RefSeq" id="WP_057625277.1">
    <property type="nucleotide sequence ID" value="NZ_LKHV02000001.1"/>
</dbReference>
<evidence type="ECO:0000313" key="2">
    <source>
        <dbReference type="EMBL" id="KRG17577.1"/>
    </source>
</evidence>
<organism evidence="2">
    <name type="scientific">Candidatus Berkiella cookevillensis</name>
    <dbReference type="NCBI Taxonomy" id="437022"/>
    <lineage>
        <taxon>Bacteria</taxon>
        <taxon>Pseudomonadati</taxon>
        <taxon>Pseudomonadota</taxon>
        <taxon>Gammaproteobacteria</taxon>
        <taxon>Candidatus Berkiellales</taxon>
        <taxon>Candidatus Berkiellaceae</taxon>
        <taxon>Candidatus Berkiella</taxon>
    </lineage>
</organism>
<reference evidence="3" key="3">
    <citation type="submission" date="2021-06" db="EMBL/GenBank/DDBJ databases">
        <title>Genomic Description and Analysis of Intracellular Bacteria, Candidatus Berkiella cookevillensis and Candidatus Berkiella aquae.</title>
        <authorList>
            <person name="Kidane D.T."/>
            <person name="Mehari Y.T."/>
            <person name="Rice F.C."/>
            <person name="Arivett B.A."/>
            <person name="Farone A.L."/>
            <person name="Berk S.G."/>
            <person name="Farone M.B."/>
        </authorList>
    </citation>
    <scope>NUCLEOTIDE SEQUENCE</scope>
    <source>
        <strain evidence="3">CC99</strain>
    </source>
</reference>
<gene>
    <name evidence="3" type="ORF">CC99x_000520</name>
    <name evidence="2" type="ORF">CC99x_02176</name>
</gene>
<evidence type="ECO:0000256" key="1">
    <source>
        <dbReference type="SAM" id="MobiDB-lite"/>
    </source>
</evidence>
<dbReference type="STRING" id="437022.CC99x_02176"/>
<comment type="caution">
    <text evidence="2">The sequence shown here is derived from an EMBL/GenBank/DDBJ whole genome shotgun (WGS) entry which is preliminary data.</text>
</comment>
<evidence type="ECO:0000313" key="4">
    <source>
        <dbReference type="Proteomes" id="UP000051494"/>
    </source>
</evidence>
<dbReference type="EMBL" id="LKHV02000001">
    <property type="protein sequence ID" value="MCS5707377.1"/>
    <property type="molecule type" value="Genomic_DNA"/>
</dbReference>
<feature type="region of interest" description="Disordered" evidence="1">
    <location>
        <begin position="327"/>
        <end position="376"/>
    </location>
</feature>